<proteinExistence type="predicted"/>
<evidence type="ECO:0008006" key="4">
    <source>
        <dbReference type="Google" id="ProtNLM"/>
    </source>
</evidence>
<gene>
    <name evidence="2" type="ORF">DPX39_100038300</name>
</gene>
<organism evidence="2 3">
    <name type="scientific">Trypanosoma brucei equiperdum</name>
    <dbReference type="NCBI Taxonomy" id="630700"/>
    <lineage>
        <taxon>Eukaryota</taxon>
        <taxon>Discoba</taxon>
        <taxon>Euglenozoa</taxon>
        <taxon>Kinetoplastea</taxon>
        <taxon>Metakinetoplastina</taxon>
        <taxon>Trypanosomatida</taxon>
        <taxon>Trypanosomatidae</taxon>
        <taxon>Trypanosoma</taxon>
    </lineage>
</organism>
<keyword evidence="1" id="KW-1133">Transmembrane helix</keyword>
<evidence type="ECO:0000313" key="3">
    <source>
        <dbReference type="Proteomes" id="UP000266743"/>
    </source>
</evidence>
<comment type="caution">
    <text evidence="2">The sequence shown here is derived from an EMBL/GenBank/DDBJ whole genome shotgun (WGS) entry which is preliminary data.</text>
</comment>
<dbReference type="AlphaFoldDB" id="A0A3L6KXN7"/>
<feature type="transmembrane region" description="Helical" evidence="1">
    <location>
        <begin position="132"/>
        <end position="151"/>
    </location>
</feature>
<name>A0A3L6KXN7_9TRYP</name>
<keyword evidence="1" id="KW-0812">Transmembrane</keyword>
<accession>A0A3L6KXN7</accession>
<dbReference type="Proteomes" id="UP000266743">
    <property type="component" value="Chromosome 10"/>
</dbReference>
<evidence type="ECO:0000256" key="1">
    <source>
        <dbReference type="SAM" id="Phobius"/>
    </source>
</evidence>
<reference evidence="2 3" key="1">
    <citation type="submission" date="2018-09" db="EMBL/GenBank/DDBJ databases">
        <title>whole genome sequence of T. equiperdum IVM-t1 strain.</title>
        <authorList>
            <person name="Suganuma K."/>
        </authorList>
    </citation>
    <scope>NUCLEOTIDE SEQUENCE [LARGE SCALE GENOMIC DNA]</scope>
    <source>
        <strain evidence="2 3">IVM-t1</strain>
    </source>
</reference>
<dbReference type="EMBL" id="QSBY01000010">
    <property type="protein sequence ID" value="RHW69109.1"/>
    <property type="molecule type" value="Genomic_DNA"/>
</dbReference>
<sequence length="191" mass="22265">MEGALFLEGRNVVFFFVPFKNLFVVAVKRDGVEEQMRCVLVWEDEKGLFNVITADGGGKWYRLMGRGRIHVMFRVVATVARRDFFPPLIVHKFKRPSIFPFPFFSWELPPSFFLPTRPYFGPQRCGGVSYPFYPFPFPFSFLFVLFTDLYFKGIGVLEYNKDAMYLLLRCFFPLFSFMHVICLPFSYGGGG</sequence>
<evidence type="ECO:0000313" key="2">
    <source>
        <dbReference type="EMBL" id="RHW69109.1"/>
    </source>
</evidence>
<feature type="transmembrane region" description="Helical" evidence="1">
    <location>
        <begin position="163"/>
        <end position="187"/>
    </location>
</feature>
<protein>
    <recommendedName>
        <fullName evidence="4">Transmembrane protein</fullName>
    </recommendedName>
</protein>
<keyword evidence="1" id="KW-0472">Membrane</keyword>